<comment type="caution">
    <text evidence="1">The sequence shown here is derived from an EMBL/GenBank/DDBJ whole genome shotgun (WGS) entry which is preliminary data.</text>
</comment>
<dbReference type="AlphaFoldDB" id="A0A543IMH4"/>
<protein>
    <recommendedName>
        <fullName evidence="3">Terpene synthase family protein</fullName>
    </recommendedName>
</protein>
<proteinExistence type="predicted"/>
<reference evidence="1 2" key="1">
    <citation type="submission" date="2019-06" db="EMBL/GenBank/DDBJ databases">
        <title>Sequencing the genomes of 1000 actinobacteria strains.</title>
        <authorList>
            <person name="Klenk H.-P."/>
        </authorList>
    </citation>
    <scope>NUCLEOTIDE SEQUENCE [LARGE SCALE GENOMIC DNA]</scope>
    <source>
        <strain evidence="1 2">DSM 45043</strain>
    </source>
</reference>
<dbReference type="Gene3D" id="1.10.600.10">
    <property type="entry name" value="Farnesyl Diphosphate Synthase"/>
    <property type="match status" value="1"/>
</dbReference>
<dbReference type="RefSeq" id="WP_141973323.1">
    <property type="nucleotide sequence ID" value="NZ_VFPO01000001.1"/>
</dbReference>
<organism evidence="1 2">
    <name type="scientific">Actinomadura hallensis</name>
    <dbReference type="NCBI Taxonomy" id="337895"/>
    <lineage>
        <taxon>Bacteria</taxon>
        <taxon>Bacillati</taxon>
        <taxon>Actinomycetota</taxon>
        <taxon>Actinomycetes</taxon>
        <taxon>Streptosporangiales</taxon>
        <taxon>Thermomonosporaceae</taxon>
        <taxon>Actinomadura</taxon>
    </lineage>
</organism>
<gene>
    <name evidence="1" type="ORF">FHX41_5513</name>
</gene>
<evidence type="ECO:0000313" key="2">
    <source>
        <dbReference type="Proteomes" id="UP000316706"/>
    </source>
</evidence>
<sequence>MTAAPGEEQTDHVRVVAEQGRICALATHCARDLQDRAAAHPELFSAKPFDATLFNAVSLANAFGSPDDPHTALRIANRTSLWIFALDWLIDYRAKKREDVEALVARCTAAVTDGTPDGDGQDGEGAALARFLVEIRDLLATAPAFAAHRDVWLDELRRMLEAMALEWEWKASRAETGAWTPTLDDYLANADNFGSTFVNAGHWIFTSGPAALDHLDPLLEASREVQRVLRLLNDLATYKRDVTWGDLNAMLLDADEATVKERIGRLVENCRKLLRPLRDPCPREAVYLERQIGYSVGFYGGADYWGDL</sequence>
<dbReference type="EMBL" id="VFPO01000001">
    <property type="protein sequence ID" value="TQM71738.1"/>
    <property type="molecule type" value="Genomic_DNA"/>
</dbReference>
<dbReference type="Pfam" id="PF19086">
    <property type="entry name" value="Terpene_syn_C_2"/>
    <property type="match status" value="1"/>
</dbReference>
<dbReference type="OrthoDB" id="3398195at2"/>
<keyword evidence="2" id="KW-1185">Reference proteome</keyword>
<name>A0A543IMH4_9ACTN</name>
<dbReference type="InterPro" id="IPR008949">
    <property type="entry name" value="Isoprenoid_synthase_dom_sf"/>
</dbReference>
<accession>A0A543IMH4</accession>
<dbReference type="SUPFAM" id="SSF48576">
    <property type="entry name" value="Terpenoid synthases"/>
    <property type="match status" value="1"/>
</dbReference>
<dbReference type="Proteomes" id="UP000316706">
    <property type="component" value="Unassembled WGS sequence"/>
</dbReference>
<evidence type="ECO:0008006" key="3">
    <source>
        <dbReference type="Google" id="ProtNLM"/>
    </source>
</evidence>
<evidence type="ECO:0000313" key="1">
    <source>
        <dbReference type="EMBL" id="TQM71738.1"/>
    </source>
</evidence>